<dbReference type="GO" id="GO:0005765">
    <property type="term" value="C:lysosomal membrane"/>
    <property type="evidence" value="ECO:0007669"/>
    <property type="project" value="UniProtKB-SubCell"/>
</dbReference>
<evidence type="ECO:0000256" key="8">
    <source>
        <dbReference type="ARBA" id="ARBA00023136"/>
    </source>
</evidence>
<reference evidence="14" key="1">
    <citation type="submission" date="2025-08" db="UniProtKB">
        <authorList>
            <consortium name="RefSeq"/>
        </authorList>
    </citation>
    <scope>IDENTIFICATION</scope>
    <source>
        <tissue evidence="14">Whole organism</tissue>
    </source>
</reference>
<evidence type="ECO:0000256" key="5">
    <source>
        <dbReference type="ARBA" id="ARBA00022737"/>
    </source>
</evidence>
<evidence type="ECO:0000256" key="12">
    <source>
        <dbReference type="SAM" id="SignalP"/>
    </source>
</evidence>
<keyword evidence="13" id="KW-1185">Reference proteome</keyword>
<evidence type="ECO:0000256" key="2">
    <source>
        <dbReference type="ARBA" id="ARBA00006855"/>
    </source>
</evidence>
<feature type="transmembrane region" description="Helical" evidence="11">
    <location>
        <begin position="249"/>
        <end position="269"/>
    </location>
</feature>
<evidence type="ECO:0000256" key="6">
    <source>
        <dbReference type="ARBA" id="ARBA00022847"/>
    </source>
</evidence>
<dbReference type="GO" id="GO:0015293">
    <property type="term" value="F:symporter activity"/>
    <property type="evidence" value="ECO:0007669"/>
    <property type="project" value="UniProtKB-KW"/>
</dbReference>
<feature type="transmembrane region" description="Helical" evidence="11">
    <location>
        <begin position="152"/>
        <end position="172"/>
    </location>
</feature>
<feature type="chain" id="PRO_5036856953" evidence="12">
    <location>
        <begin position="24"/>
        <end position="307"/>
    </location>
</feature>
<evidence type="ECO:0000256" key="7">
    <source>
        <dbReference type="ARBA" id="ARBA00022989"/>
    </source>
</evidence>
<comment type="similarity">
    <text evidence="2">Belongs to the cystinosin family.</text>
</comment>
<feature type="transmembrane region" description="Helical" evidence="11">
    <location>
        <begin position="178"/>
        <end position="195"/>
    </location>
</feature>
<evidence type="ECO:0000313" key="13">
    <source>
        <dbReference type="Proteomes" id="UP000694843"/>
    </source>
</evidence>
<protein>
    <submittedName>
        <fullName evidence="14">Cystinosin homolog isoform X2</fullName>
    </submittedName>
</protein>
<dbReference type="CTD" id="1497"/>
<accession>A0A979FM58</accession>
<evidence type="ECO:0000256" key="9">
    <source>
        <dbReference type="ARBA" id="ARBA00023228"/>
    </source>
</evidence>
<dbReference type="RefSeq" id="XP_047737582.1">
    <property type="nucleotide sequence ID" value="XM_047881626.1"/>
</dbReference>
<gene>
    <name evidence="14" type="primary">LOC108669182</name>
</gene>
<proteinExistence type="inferred from homology"/>
<dbReference type="Proteomes" id="UP000694843">
    <property type="component" value="Unplaced"/>
</dbReference>
<dbReference type="Gene3D" id="1.20.1280.290">
    <property type="match status" value="1"/>
</dbReference>
<dbReference type="FunFam" id="1.20.1280.290:FF:000016">
    <property type="entry name" value="Cystinosin homolog"/>
    <property type="match status" value="1"/>
</dbReference>
<organism evidence="13 14">
    <name type="scientific">Hyalella azteca</name>
    <name type="common">Amphipod</name>
    <dbReference type="NCBI Taxonomy" id="294128"/>
    <lineage>
        <taxon>Eukaryota</taxon>
        <taxon>Metazoa</taxon>
        <taxon>Ecdysozoa</taxon>
        <taxon>Arthropoda</taxon>
        <taxon>Crustacea</taxon>
        <taxon>Multicrustacea</taxon>
        <taxon>Malacostraca</taxon>
        <taxon>Eumalacostraca</taxon>
        <taxon>Peracarida</taxon>
        <taxon>Amphipoda</taxon>
        <taxon>Senticaudata</taxon>
        <taxon>Talitrida</taxon>
        <taxon>Talitroidea</taxon>
        <taxon>Hyalellidae</taxon>
        <taxon>Hyalella</taxon>
    </lineage>
</organism>
<evidence type="ECO:0000256" key="10">
    <source>
        <dbReference type="ARBA" id="ARBA00048473"/>
    </source>
</evidence>
<name>A0A979FM58_HYAAZ</name>
<feature type="signal peptide" evidence="12">
    <location>
        <begin position="1"/>
        <end position="23"/>
    </location>
</feature>
<evidence type="ECO:0000256" key="11">
    <source>
        <dbReference type="SAM" id="Phobius"/>
    </source>
</evidence>
<keyword evidence="7 11" id="KW-1133">Transmembrane helix</keyword>
<keyword evidence="12" id="KW-0732">Signal</keyword>
<evidence type="ECO:0000256" key="3">
    <source>
        <dbReference type="ARBA" id="ARBA00022448"/>
    </source>
</evidence>
<dbReference type="PANTHER" id="PTHR13131">
    <property type="entry name" value="CYSTINOSIN"/>
    <property type="match status" value="1"/>
</dbReference>
<dbReference type="PANTHER" id="PTHR13131:SF5">
    <property type="entry name" value="CYSTINOSIN"/>
    <property type="match status" value="1"/>
</dbReference>
<keyword evidence="5" id="KW-0677">Repeat</keyword>
<keyword evidence="9" id="KW-0458">Lysosome</keyword>
<dbReference type="SMART" id="SM00679">
    <property type="entry name" value="CTNS"/>
    <property type="match status" value="1"/>
</dbReference>
<dbReference type="Pfam" id="PF04193">
    <property type="entry name" value="PQ-loop"/>
    <property type="match status" value="1"/>
</dbReference>
<dbReference type="GeneID" id="108669182"/>
<feature type="transmembrane region" description="Helical" evidence="11">
    <location>
        <begin position="215"/>
        <end position="237"/>
    </location>
</feature>
<dbReference type="AlphaFoldDB" id="A0A979FM58"/>
<keyword evidence="8 11" id="KW-0472">Membrane</keyword>
<dbReference type="GO" id="GO:0015184">
    <property type="term" value="F:L-cystine transmembrane transporter activity"/>
    <property type="evidence" value="ECO:0007669"/>
    <property type="project" value="TreeGrafter"/>
</dbReference>
<comment type="catalytic activity">
    <reaction evidence="10">
        <text>L-cystine(out) + H(+)(out) = L-cystine(in) + H(+)(in)</text>
        <dbReference type="Rhea" id="RHEA:66172"/>
        <dbReference type="ChEBI" id="CHEBI:15378"/>
        <dbReference type="ChEBI" id="CHEBI:35491"/>
    </reaction>
    <physiologicalReaction direction="left-to-right" evidence="10">
        <dbReference type="Rhea" id="RHEA:66173"/>
    </physiologicalReaction>
</comment>
<keyword evidence="6" id="KW-0769">Symport</keyword>
<dbReference type="InterPro" id="IPR006603">
    <property type="entry name" value="PQ-loop_rpt"/>
</dbReference>
<dbReference type="InterPro" id="IPR005282">
    <property type="entry name" value="LC_transporter"/>
</dbReference>
<keyword evidence="3" id="KW-0813">Transport</keyword>
<evidence type="ECO:0000313" key="14">
    <source>
        <dbReference type="RefSeq" id="XP_047737582.1"/>
    </source>
</evidence>
<evidence type="ECO:0000256" key="1">
    <source>
        <dbReference type="ARBA" id="ARBA00004155"/>
    </source>
</evidence>
<evidence type="ECO:0000256" key="4">
    <source>
        <dbReference type="ARBA" id="ARBA00022692"/>
    </source>
</evidence>
<sequence>MKKRYDTSLNFLPLLVLIFHANAVKTDGSSEFKVKFSPNDLSFPVSQTETITLLFYGSKQSDTNLTFSFSESGILEEIPSKTVPAGLNDSLYIVLKPRNVGHTVVFINSTDMIDLSEAYARVSISHTDTLDYVVQCLLFDRGDQKISAATRVILVTIVAFSVFAAIFVFISSVQWLDFLYFVSYVKLFITLIKYIPQAYYNYRRKSTSGWSIGNVLLDFTGGTLSIAQMIIIAYNYNDWTSIFGDPTKFGLGLFSMIFDVFFMVQHYILYRNSRHGVTLVNYPDQSLRDSTSPLITDSVQSSYGAIH</sequence>
<keyword evidence="4 11" id="KW-0812">Transmembrane</keyword>
<comment type="subcellular location">
    <subcellularLocation>
        <location evidence="1">Lysosome membrane</location>
        <topology evidence="1">Multi-pass membrane protein</topology>
    </subcellularLocation>
</comment>